<protein>
    <submittedName>
        <fullName evidence="1">Uncharacterized protein</fullName>
    </submittedName>
</protein>
<gene>
    <name evidence="1" type="ORF">An04g02290</name>
</gene>
<sequence>MPLLPSCNDSCLVSVDILVPVTVVAAVSSFDGAEVVKTRFECRPRKNASRYAEVTMLAIKLDSHSDDRPLSKYEDFPQITVLNMGQQDGRRNPAKQGNQAYTYYNGPKSQRGLGAFHPFGMPHTMPHPSLAILIFRYPDDVLGHSALVGLKDTAATE</sequence>
<accession>A0AAJ8C0N7</accession>
<organism evidence="1">
    <name type="scientific">Aspergillus niger</name>
    <dbReference type="NCBI Taxonomy" id="5061"/>
    <lineage>
        <taxon>Eukaryota</taxon>
        <taxon>Fungi</taxon>
        <taxon>Dikarya</taxon>
        <taxon>Ascomycota</taxon>
        <taxon>Pezizomycotina</taxon>
        <taxon>Eurotiomycetes</taxon>
        <taxon>Eurotiomycetidae</taxon>
        <taxon>Eurotiales</taxon>
        <taxon>Aspergillaceae</taxon>
        <taxon>Aspergillus</taxon>
        <taxon>Aspergillus subgen. Circumdati</taxon>
    </lineage>
</organism>
<reference evidence="1" key="2">
    <citation type="submission" date="2025-08" db="UniProtKB">
        <authorList>
            <consortium name="RefSeq"/>
        </authorList>
    </citation>
    <scope>IDENTIFICATION</scope>
</reference>
<name>A0AAJ8C0N7_ASPNG</name>
<dbReference type="VEuPathDB" id="FungiDB:An04g02290"/>
<dbReference type="KEGG" id="ang:An04g02290"/>
<proteinExistence type="predicted"/>
<dbReference type="AlphaFoldDB" id="A0AAJ8C0N7"/>
<evidence type="ECO:0000313" key="1">
    <source>
        <dbReference type="RefSeq" id="XP_059606887.1"/>
    </source>
</evidence>
<dbReference type="GeneID" id="84590825"/>
<dbReference type="RefSeq" id="XP_059606887.1">
    <property type="nucleotide sequence ID" value="XM_059747358.1"/>
</dbReference>
<reference evidence="1" key="1">
    <citation type="submission" date="2025-02" db="EMBL/GenBank/DDBJ databases">
        <authorList>
            <consortium name="NCBI Genome Project"/>
        </authorList>
    </citation>
    <scope>NUCLEOTIDE SEQUENCE</scope>
</reference>